<dbReference type="RefSeq" id="WP_153758476.1">
    <property type="nucleotide sequence ID" value="NZ_CP045851.1"/>
</dbReference>
<dbReference type="PANTHER" id="PTHR47962:SF5">
    <property type="entry name" value="ATP-DEPENDENT HELICASE LHR-RELATED"/>
    <property type="match status" value="1"/>
</dbReference>
<dbReference type="GO" id="GO:0004386">
    <property type="term" value="F:helicase activity"/>
    <property type="evidence" value="ECO:0007669"/>
    <property type="project" value="UniProtKB-KW"/>
</dbReference>
<dbReference type="PANTHER" id="PTHR47962">
    <property type="entry name" value="ATP-DEPENDENT HELICASE LHR-RELATED-RELATED"/>
    <property type="match status" value="1"/>
</dbReference>
<dbReference type="GO" id="GO:0016887">
    <property type="term" value="F:ATP hydrolysis activity"/>
    <property type="evidence" value="ECO:0007669"/>
    <property type="project" value="TreeGrafter"/>
</dbReference>
<dbReference type="InterPro" id="IPR014001">
    <property type="entry name" value="Helicase_ATP-bd"/>
</dbReference>
<keyword evidence="2" id="KW-0067">ATP-binding</keyword>
<dbReference type="SMART" id="SM00487">
    <property type="entry name" value="DEXDc"/>
    <property type="match status" value="1"/>
</dbReference>
<dbReference type="GO" id="GO:0005524">
    <property type="term" value="F:ATP binding"/>
    <property type="evidence" value="ECO:0007669"/>
    <property type="project" value="UniProtKB-KW"/>
</dbReference>
<proteinExistence type="predicted"/>
<dbReference type="InterPro" id="IPR027417">
    <property type="entry name" value="P-loop_NTPase"/>
</dbReference>
<dbReference type="Proteomes" id="UP000334019">
    <property type="component" value="Chromosome"/>
</dbReference>
<keyword evidence="5" id="KW-0378">Hydrolase</keyword>
<evidence type="ECO:0000259" key="4">
    <source>
        <dbReference type="PROSITE" id="PS51194"/>
    </source>
</evidence>
<dbReference type="AlphaFoldDB" id="A0A5Q2RKI4"/>
<evidence type="ECO:0000313" key="5">
    <source>
        <dbReference type="EMBL" id="QGG94370.1"/>
    </source>
</evidence>
<evidence type="ECO:0000256" key="2">
    <source>
        <dbReference type="ARBA" id="ARBA00022840"/>
    </source>
</evidence>
<keyword evidence="5" id="KW-0347">Helicase</keyword>
<feature type="domain" description="Helicase ATP-binding" evidence="3">
    <location>
        <begin position="32"/>
        <end position="211"/>
    </location>
</feature>
<name>A0A5Q2RKI4_9ACTN</name>
<dbReference type="GO" id="GO:0003677">
    <property type="term" value="F:DNA binding"/>
    <property type="evidence" value="ECO:0007669"/>
    <property type="project" value="TreeGrafter"/>
</dbReference>
<feature type="domain" description="Helicase C-terminal" evidence="4">
    <location>
        <begin position="233"/>
        <end position="401"/>
    </location>
</feature>
<protein>
    <submittedName>
        <fullName evidence="5">DEAD/DEAH box helicase</fullName>
    </submittedName>
</protein>
<dbReference type="SUPFAM" id="SSF52540">
    <property type="entry name" value="P-loop containing nucleoside triphosphate hydrolases"/>
    <property type="match status" value="1"/>
</dbReference>
<dbReference type="InterPro" id="IPR052511">
    <property type="entry name" value="ATP-dep_Helicase"/>
</dbReference>
<keyword evidence="6" id="KW-1185">Reference proteome</keyword>
<dbReference type="PROSITE" id="PS51192">
    <property type="entry name" value="HELICASE_ATP_BIND_1"/>
    <property type="match status" value="1"/>
</dbReference>
<accession>A0A5Q2RKI4</accession>
<dbReference type="KEGG" id="atq:GH723_04210"/>
<dbReference type="Gene3D" id="3.40.50.300">
    <property type="entry name" value="P-loop containing nucleotide triphosphate hydrolases"/>
    <property type="match status" value="2"/>
</dbReference>
<keyword evidence="1" id="KW-0547">Nucleotide-binding</keyword>
<sequence length="700" mass="75969">MDPFAQLHPSLQHHIVNSLGWAQLRPLQSAAIEPTLAGHHSLLLAPTAGGKTEAAVFPALTRMASEGWAPLSVLYLCPLRALVNNLEPRLRAYASYTGHRVGAWHGDVGPTARARLVQEPPDLLLTTPESLEAILISRRVDERWLLGNVRAVVVDEVHAFAEADRGWHLLSVLERITHLAGREVQRIGLSATVGNPSELLSWLTSTCTAPAEVVAPAAEAIAEPEVTVDYVGGLPNAATVISRLHSGEKRLVFVDSRVRAEKLTHELRARSVETYVSHGSLGRDERRRAEQAFAEGDDCVIVATSALELGIDVGDLDQVLQIDAPSSVASFLQRIGRSGRRTGTSRNMTFLTTTPEAMWQAAGVLHLWSTGHVEPVQPPAFPVHILSQQLLALVLQEGGIGQETWIEWLGAPFVLGPDVDAVSGSVIEHLLSTGYLHADQGLLGLGPRAESDYGYRNFLDLTSVFTSPPVFRVVAGRTEVGQVHDLGLWAALTARGGRRVLLLAGRSWKILDVDWRRHVVHVQATEAMGVVSYRGASAPFSYELAQAIGSVLAGIDPPGVVSRRARDQLRDGREGFVTLDPSSSTLLRRTSSGNEWWTFAGSRANVELAARIQTLRGDKRPFGELSIAVDDEVDVADLTRSVDRRTDATNLLELSDELVDGLKFADSLPRWLADTIVLDRLADPRAVEATLEKPVSGLTV</sequence>
<dbReference type="SMART" id="SM00490">
    <property type="entry name" value="HELICc"/>
    <property type="match status" value="1"/>
</dbReference>
<reference evidence="5 6" key="1">
    <citation type="submission" date="2019-11" db="EMBL/GenBank/DDBJ databases">
        <authorList>
            <person name="He Y."/>
        </authorList>
    </citation>
    <scope>NUCLEOTIDE SEQUENCE [LARGE SCALE GENOMIC DNA]</scope>
    <source>
        <strain evidence="5 6">SCSIO 58843</strain>
    </source>
</reference>
<dbReference type="EMBL" id="CP045851">
    <property type="protein sequence ID" value="QGG94370.1"/>
    <property type="molecule type" value="Genomic_DNA"/>
</dbReference>
<evidence type="ECO:0000259" key="3">
    <source>
        <dbReference type="PROSITE" id="PS51192"/>
    </source>
</evidence>
<gene>
    <name evidence="5" type="ORF">GH723_04210</name>
</gene>
<organism evidence="5 6">
    <name type="scientific">Actinomarinicola tropica</name>
    <dbReference type="NCBI Taxonomy" id="2789776"/>
    <lineage>
        <taxon>Bacteria</taxon>
        <taxon>Bacillati</taxon>
        <taxon>Actinomycetota</taxon>
        <taxon>Acidimicrobiia</taxon>
        <taxon>Acidimicrobiales</taxon>
        <taxon>Iamiaceae</taxon>
        <taxon>Actinomarinicola</taxon>
    </lineage>
</organism>
<evidence type="ECO:0000313" key="6">
    <source>
        <dbReference type="Proteomes" id="UP000334019"/>
    </source>
</evidence>
<evidence type="ECO:0000256" key="1">
    <source>
        <dbReference type="ARBA" id="ARBA00022741"/>
    </source>
</evidence>
<dbReference type="InterPro" id="IPR001650">
    <property type="entry name" value="Helicase_C-like"/>
</dbReference>
<dbReference type="Pfam" id="PF00270">
    <property type="entry name" value="DEAD"/>
    <property type="match status" value="1"/>
</dbReference>
<dbReference type="InterPro" id="IPR011545">
    <property type="entry name" value="DEAD/DEAH_box_helicase_dom"/>
</dbReference>
<dbReference type="PROSITE" id="PS51194">
    <property type="entry name" value="HELICASE_CTER"/>
    <property type="match status" value="1"/>
</dbReference>
<dbReference type="Pfam" id="PF00271">
    <property type="entry name" value="Helicase_C"/>
    <property type="match status" value="1"/>
</dbReference>